<gene>
    <name evidence="8" type="ORF">DDE20_13800</name>
</gene>
<keyword evidence="9" id="KW-1185">Reference proteome</keyword>
<feature type="transmembrane region" description="Helical" evidence="6">
    <location>
        <begin position="31"/>
        <end position="51"/>
    </location>
</feature>
<dbReference type="OrthoDB" id="5812248at2"/>
<dbReference type="InterPro" id="IPR000620">
    <property type="entry name" value="EamA_dom"/>
</dbReference>
<keyword evidence="3 6" id="KW-0812">Transmembrane</keyword>
<dbReference type="InterPro" id="IPR037185">
    <property type="entry name" value="EmrE-like"/>
</dbReference>
<dbReference type="SUPFAM" id="SSF103481">
    <property type="entry name" value="Multidrug resistance efflux transporter EmrE"/>
    <property type="match status" value="2"/>
</dbReference>
<dbReference type="GO" id="GO:0005886">
    <property type="term" value="C:plasma membrane"/>
    <property type="evidence" value="ECO:0007669"/>
    <property type="project" value="UniProtKB-SubCell"/>
</dbReference>
<dbReference type="Proteomes" id="UP000245911">
    <property type="component" value="Unassembled WGS sequence"/>
</dbReference>
<evidence type="ECO:0000313" key="9">
    <source>
        <dbReference type="Proteomes" id="UP000245911"/>
    </source>
</evidence>
<evidence type="ECO:0000256" key="5">
    <source>
        <dbReference type="ARBA" id="ARBA00023136"/>
    </source>
</evidence>
<accession>A0A2T8HRW9</accession>
<reference evidence="8 9" key="1">
    <citation type="submission" date="2018-04" db="EMBL/GenBank/DDBJ databases">
        <title>Pararhodobacter oceanense sp. nov., isolated from marine intertidal sediment.</title>
        <authorList>
            <person name="Wang X.-L."/>
            <person name="Du Z.-J."/>
        </authorList>
    </citation>
    <scope>NUCLEOTIDE SEQUENCE [LARGE SCALE GENOMIC DNA]</scope>
    <source>
        <strain evidence="8 9">AM505</strain>
    </source>
</reference>
<evidence type="ECO:0000256" key="3">
    <source>
        <dbReference type="ARBA" id="ARBA00022692"/>
    </source>
</evidence>
<dbReference type="Pfam" id="PF00892">
    <property type="entry name" value="EamA"/>
    <property type="match status" value="2"/>
</dbReference>
<dbReference type="AlphaFoldDB" id="A0A2T8HRW9"/>
<evidence type="ECO:0000256" key="2">
    <source>
        <dbReference type="ARBA" id="ARBA00022475"/>
    </source>
</evidence>
<organism evidence="8 9">
    <name type="scientific">Pararhodobacter oceanensis</name>
    <dbReference type="NCBI Taxonomy" id="2172121"/>
    <lineage>
        <taxon>Bacteria</taxon>
        <taxon>Pseudomonadati</taxon>
        <taxon>Pseudomonadota</taxon>
        <taxon>Alphaproteobacteria</taxon>
        <taxon>Rhodobacterales</taxon>
        <taxon>Paracoccaceae</taxon>
        <taxon>Pararhodobacter</taxon>
    </lineage>
</organism>
<dbReference type="RefSeq" id="WP_116559097.1">
    <property type="nucleotide sequence ID" value="NZ_QDKM01000006.1"/>
</dbReference>
<feature type="transmembrane region" description="Helical" evidence="6">
    <location>
        <begin position="124"/>
        <end position="145"/>
    </location>
</feature>
<evidence type="ECO:0000313" key="8">
    <source>
        <dbReference type="EMBL" id="PVH28178.1"/>
    </source>
</evidence>
<keyword evidence="4 6" id="KW-1133">Transmembrane helix</keyword>
<evidence type="ECO:0000256" key="1">
    <source>
        <dbReference type="ARBA" id="ARBA00004651"/>
    </source>
</evidence>
<feature type="transmembrane region" description="Helical" evidence="6">
    <location>
        <begin position="57"/>
        <end position="78"/>
    </location>
</feature>
<comment type="caution">
    <text evidence="8">The sequence shown here is derived from an EMBL/GenBank/DDBJ whole genome shotgun (WGS) entry which is preliminary data.</text>
</comment>
<feature type="transmembrane region" description="Helical" evidence="6">
    <location>
        <begin position="277"/>
        <end position="295"/>
    </location>
</feature>
<feature type="domain" description="EamA" evidence="7">
    <location>
        <begin position="30"/>
        <end position="168"/>
    </location>
</feature>
<evidence type="ECO:0000259" key="7">
    <source>
        <dbReference type="Pfam" id="PF00892"/>
    </source>
</evidence>
<feature type="transmembrane region" description="Helical" evidence="6">
    <location>
        <begin position="152"/>
        <end position="169"/>
    </location>
</feature>
<feature type="domain" description="EamA" evidence="7">
    <location>
        <begin position="184"/>
        <end position="319"/>
    </location>
</feature>
<dbReference type="EMBL" id="QDKM01000006">
    <property type="protein sequence ID" value="PVH28178.1"/>
    <property type="molecule type" value="Genomic_DNA"/>
</dbReference>
<evidence type="ECO:0000256" key="6">
    <source>
        <dbReference type="SAM" id="Phobius"/>
    </source>
</evidence>
<sequence>MSAPELQTAADPAPAHDPALSLRREALRGHAAMLAFSAAVSGSFSLGAMVANDITPAALTTARFLLSAIILALLVALVPGSGRLGRRGFTPADFGAPWRYAVLGMLYAGYFVLMFEGLKTANPVAAGAVFTLTPLIAAGFGWLLLRQGLTRSMAAALTVGALGAVWVIFRGDLQALLGFELGLGLGIYFLGVVLHALYAPLLKGFNRGESAMVTIALVSLAGIFVAGAYGWRDLLATDWRALPPLVYVTLAYLVLLATVFSASAMQYAAQRLPASKVMAYTYLTPVWIIIWELSLGNAVPGVIVLPGILLIVGALLILLRED</sequence>
<feature type="transmembrane region" description="Helical" evidence="6">
    <location>
        <begin position="175"/>
        <end position="199"/>
    </location>
</feature>
<feature type="transmembrane region" description="Helical" evidence="6">
    <location>
        <begin position="301"/>
        <end position="319"/>
    </location>
</feature>
<comment type="subcellular location">
    <subcellularLocation>
        <location evidence="1">Cell membrane</location>
        <topology evidence="1">Multi-pass membrane protein</topology>
    </subcellularLocation>
</comment>
<name>A0A2T8HRW9_9RHOB</name>
<protein>
    <submittedName>
        <fullName evidence="8">EamA family transporter</fullName>
    </submittedName>
</protein>
<dbReference type="PANTHER" id="PTHR42920">
    <property type="entry name" value="OS03G0707200 PROTEIN-RELATED"/>
    <property type="match status" value="1"/>
</dbReference>
<feature type="transmembrane region" description="Helical" evidence="6">
    <location>
        <begin position="98"/>
        <end position="118"/>
    </location>
</feature>
<keyword evidence="2" id="KW-1003">Cell membrane</keyword>
<dbReference type="InterPro" id="IPR051258">
    <property type="entry name" value="Diverse_Substrate_Transporter"/>
</dbReference>
<keyword evidence="5 6" id="KW-0472">Membrane</keyword>
<feature type="transmembrane region" description="Helical" evidence="6">
    <location>
        <begin position="211"/>
        <end position="232"/>
    </location>
</feature>
<evidence type="ECO:0000256" key="4">
    <source>
        <dbReference type="ARBA" id="ARBA00022989"/>
    </source>
</evidence>
<proteinExistence type="predicted"/>
<feature type="transmembrane region" description="Helical" evidence="6">
    <location>
        <begin position="244"/>
        <end position="265"/>
    </location>
</feature>
<dbReference type="PANTHER" id="PTHR42920:SF11">
    <property type="entry name" value="INNER MEMBRANE PROTEIN YTFF"/>
    <property type="match status" value="1"/>
</dbReference>